<dbReference type="EnsemblFungi" id="CEF88616">
    <property type="protein sequence ID" value="CEF88616"/>
    <property type="gene ID" value="FGRRES_11378"/>
</dbReference>
<evidence type="ECO:0000313" key="2">
    <source>
        <dbReference type="EnsemblFungi" id="CEF88616"/>
    </source>
</evidence>
<organism evidence="1 3">
    <name type="scientific">Gibberella zeae (strain ATCC MYA-4620 / CBS 123657 / FGSC 9075 / NRRL 31084 / PH-1)</name>
    <name type="common">Wheat head blight fungus</name>
    <name type="synonym">Fusarium graminearum</name>
    <dbReference type="NCBI Taxonomy" id="229533"/>
    <lineage>
        <taxon>Eukaryota</taxon>
        <taxon>Fungi</taxon>
        <taxon>Dikarya</taxon>
        <taxon>Ascomycota</taxon>
        <taxon>Pezizomycotina</taxon>
        <taxon>Sordariomycetes</taxon>
        <taxon>Hypocreomycetidae</taxon>
        <taxon>Hypocreales</taxon>
        <taxon>Nectriaceae</taxon>
        <taxon>Fusarium</taxon>
    </lineage>
</organism>
<evidence type="ECO:0000313" key="3">
    <source>
        <dbReference type="Proteomes" id="UP000070720"/>
    </source>
</evidence>
<dbReference type="EMBL" id="HG970334">
    <property type="protein sequence ID" value="CEF88616.1"/>
    <property type="molecule type" value="Genomic_DNA"/>
</dbReference>
<keyword evidence="3" id="KW-1185">Reference proteome</keyword>
<accession>A0A098E3D5</accession>
<reference evidence="2 3" key="1">
    <citation type="journal article" date="2007" name="Science">
        <title>The Fusarium graminearum genome reveals a link between localized polymorphism and pathogen specialization.</title>
        <authorList>
            <person name="Cuomo C.A."/>
            <person name="Gueldener U."/>
            <person name="Xu J.-R."/>
            <person name="Trail F."/>
            <person name="Turgeon B.G."/>
            <person name="Di Pietro A."/>
            <person name="Walton J.D."/>
            <person name="Ma L.-J."/>
            <person name="Baker S.E."/>
            <person name="Rep M."/>
            <person name="Adam G."/>
            <person name="Antoniw J."/>
            <person name="Baldwin T."/>
            <person name="Calvo S.E."/>
            <person name="Chang Y.-L."/>
            <person name="DeCaprio D."/>
            <person name="Gale L.R."/>
            <person name="Gnerre S."/>
            <person name="Goswami R.S."/>
            <person name="Hammond-Kosack K."/>
            <person name="Harris L.J."/>
            <person name="Hilburn K."/>
            <person name="Kennell J.C."/>
            <person name="Kroken S."/>
            <person name="Magnuson J.K."/>
            <person name="Mannhaupt G."/>
            <person name="Mauceli E.W."/>
            <person name="Mewes H.-W."/>
            <person name="Mitterbauer R."/>
            <person name="Muehlbauer G."/>
            <person name="Muensterkoetter M."/>
            <person name="Nelson D."/>
            <person name="O'Donnell K."/>
            <person name="Ouellet T."/>
            <person name="Qi W."/>
            <person name="Quesneville H."/>
            <person name="Roncero M.I.G."/>
            <person name="Seong K.-Y."/>
            <person name="Tetko I.V."/>
            <person name="Urban M."/>
            <person name="Waalwijk C."/>
            <person name="Ward T.J."/>
            <person name="Yao J."/>
            <person name="Birren B.W."/>
            <person name="Kistler H.C."/>
        </authorList>
    </citation>
    <scope>NUCLEOTIDE SEQUENCE [LARGE SCALE GENOMIC DNA]</scope>
    <source>
        <strain evidence="3">ATCC MYA-4620 / CBS 123657 / FGSC 9075 / NRRL 31084 / PH-1</strain>
        <strain evidence="2">PH-1 / ATCC MYA-4620 / FGSC 9075 / NRRL 31084</strain>
    </source>
</reference>
<accession>I1S3J3</accession>
<sequence length="132" mass="15207">MEIRSCSNENRSSALLKDLMAEFTPQLQLLNPSHFAFEGFINTYWRRRISQLYIEDPMIVDDLHQHQAFQGFGVSSPSPTRVLPEVVHQFLGKDFHLLGPHDTISDEECISEVSRYMGMQCEGRTAIELKHI</sequence>
<reference evidence="1 3" key="3">
    <citation type="journal article" date="2015" name="BMC Genomics">
        <title>The completed genome sequence of the pathogenic ascomycete fungus Fusarium graminearum.</title>
        <authorList>
            <person name="King R."/>
            <person name="Urban M."/>
            <person name="Hammond-Kosack M.C."/>
            <person name="Hassani-Pak K."/>
            <person name="Hammond-Kosack K.E."/>
        </authorList>
    </citation>
    <scope>NUCLEOTIDE SEQUENCE [LARGE SCALE GENOMIC DNA]</scope>
    <source>
        <strain evidence="3">ATCC MYA-4620 / CBS 123657 / FGSC 9075 / NRRL 31084 / PH-1</strain>
        <strain evidence="1">PH-1</strain>
    </source>
</reference>
<dbReference type="AlphaFoldDB" id="I1S3J3"/>
<dbReference type="InParanoid" id="I1S3J3"/>
<reference evidence="2" key="4">
    <citation type="submission" date="2017-01" db="UniProtKB">
        <authorList>
            <consortium name="EnsemblFungi"/>
        </authorList>
    </citation>
    <scope>IDENTIFICATION</scope>
    <source>
        <strain evidence="2">PH-1 / ATCC MYA-4620 / FGSC 9075 / NRRL 31084</strain>
    </source>
</reference>
<dbReference type="RefSeq" id="XP_011325858.1">
    <property type="nucleotide sequence ID" value="XM_011327556.1"/>
</dbReference>
<dbReference type="OrthoDB" id="1577640at2759"/>
<gene>
    <name evidence="2" type="primary">FG11378.1</name>
    <name evidence="1" type="ORF">FGRAMPH1_01T21919</name>
</gene>
<dbReference type="Proteomes" id="UP000070720">
    <property type="component" value="Chromosome 3"/>
</dbReference>
<proteinExistence type="predicted"/>
<name>I1S3J3_GIBZE</name>
<dbReference type="VEuPathDB" id="FungiDB:FGRAMPH1_01G21919"/>
<protein>
    <submittedName>
        <fullName evidence="1">Chromosome 3, complete genome</fullName>
    </submittedName>
</protein>
<dbReference type="HOGENOM" id="CLU_1917250_0_0_1"/>
<evidence type="ECO:0000313" key="1">
    <source>
        <dbReference type="EMBL" id="CEF88616.1"/>
    </source>
</evidence>
<dbReference type="KEGG" id="fgr:FGSG_11378"/>
<reference evidence="2 3" key="2">
    <citation type="journal article" date="2010" name="Nature">
        <title>Comparative genomics reveals mobile pathogenicity chromosomes in Fusarium.</title>
        <authorList>
            <person name="Ma L.J."/>
            <person name="van der Does H.C."/>
            <person name="Borkovich K.A."/>
            <person name="Coleman J.J."/>
            <person name="Daboussi M.J."/>
            <person name="Di Pietro A."/>
            <person name="Dufresne M."/>
            <person name="Freitag M."/>
            <person name="Grabherr M."/>
            <person name="Henrissat B."/>
            <person name="Houterman P.M."/>
            <person name="Kang S."/>
            <person name="Shim W.B."/>
            <person name="Woloshuk C."/>
            <person name="Xie X."/>
            <person name="Xu J.R."/>
            <person name="Antoniw J."/>
            <person name="Baker S.E."/>
            <person name="Bluhm B.H."/>
            <person name="Breakspear A."/>
            <person name="Brown D.W."/>
            <person name="Butchko R.A."/>
            <person name="Chapman S."/>
            <person name="Coulson R."/>
            <person name="Coutinho P.M."/>
            <person name="Danchin E.G."/>
            <person name="Diener A."/>
            <person name="Gale L.R."/>
            <person name="Gardiner D.M."/>
            <person name="Goff S."/>
            <person name="Hammond-Kosack K.E."/>
            <person name="Hilburn K."/>
            <person name="Hua-Van A."/>
            <person name="Jonkers W."/>
            <person name="Kazan K."/>
            <person name="Kodira C.D."/>
            <person name="Koehrsen M."/>
            <person name="Kumar L."/>
            <person name="Lee Y.H."/>
            <person name="Li L."/>
            <person name="Manners J.M."/>
            <person name="Miranda-Saavedra D."/>
            <person name="Mukherjee M."/>
            <person name="Park G."/>
            <person name="Park J."/>
            <person name="Park S.Y."/>
            <person name="Proctor R.H."/>
            <person name="Regev A."/>
            <person name="Ruiz-Roldan M.C."/>
            <person name="Sain D."/>
            <person name="Sakthikumar S."/>
            <person name="Sykes S."/>
            <person name="Schwartz D.C."/>
            <person name="Turgeon B.G."/>
            <person name="Wapinski I."/>
            <person name="Yoder O."/>
            <person name="Young S."/>
            <person name="Zeng Q."/>
            <person name="Zhou S."/>
            <person name="Galagan J."/>
            <person name="Cuomo C.A."/>
            <person name="Kistler H.C."/>
            <person name="Rep M."/>
        </authorList>
    </citation>
    <scope>GENOME REANNOTATION</scope>
    <source>
        <strain evidence="3">ATCC MYA-4620 / CBS 123657 / FGSC 9075 / NRRL 31084 / PH-1</strain>
        <strain evidence="2">PH-1 / ATCC MYA-4620 / FGSC 9075 / NRRL 31084</strain>
    </source>
</reference>